<dbReference type="PANTHER" id="PTHR33180">
    <property type="entry name" value="PHOTOSYSTEM II CP43 REACTION CENTER PROTEIN"/>
    <property type="match status" value="1"/>
</dbReference>
<dbReference type="PANTHER" id="PTHR33180:SF31">
    <property type="entry name" value="POLYPROTEIN PROTEIN"/>
    <property type="match status" value="1"/>
</dbReference>
<keyword evidence="3" id="KW-1185">Reference proteome</keyword>
<dbReference type="HOGENOM" id="CLU_029307_5_0_1"/>
<dbReference type="EnsemblPlants" id="PGSC0003DMT400090009">
    <property type="protein sequence ID" value="PGSC0003DMT400090009"/>
    <property type="gene ID" value="PGSC0003DMG400039580"/>
</dbReference>
<dbReference type="AlphaFoldDB" id="M1DJE6"/>
<feature type="region of interest" description="Disordered" evidence="1">
    <location>
        <begin position="198"/>
        <end position="217"/>
    </location>
</feature>
<evidence type="ECO:0000256" key="1">
    <source>
        <dbReference type="SAM" id="MobiDB-lite"/>
    </source>
</evidence>
<reference evidence="3" key="1">
    <citation type="journal article" date="2011" name="Nature">
        <title>Genome sequence and analysis of the tuber crop potato.</title>
        <authorList>
            <consortium name="The Potato Genome Sequencing Consortium"/>
        </authorList>
    </citation>
    <scope>NUCLEOTIDE SEQUENCE [LARGE SCALE GENOMIC DNA]</scope>
    <source>
        <strain evidence="3">cv. DM1-3 516 R44</strain>
    </source>
</reference>
<reference evidence="2" key="2">
    <citation type="submission" date="2015-06" db="UniProtKB">
        <authorList>
            <consortium name="EnsemblPlants"/>
        </authorList>
    </citation>
    <scope>IDENTIFICATION</scope>
    <source>
        <strain evidence="2">DM1-3 516 R44</strain>
    </source>
</reference>
<proteinExistence type="predicted"/>
<protein>
    <submittedName>
        <fullName evidence="2">Gag-pol polyprotein</fullName>
    </submittedName>
</protein>
<accession>M1DJE6</accession>
<evidence type="ECO:0000313" key="3">
    <source>
        <dbReference type="Proteomes" id="UP000011115"/>
    </source>
</evidence>
<feature type="compositionally biased region" description="Basic and acidic residues" evidence="1">
    <location>
        <begin position="198"/>
        <end position="207"/>
    </location>
</feature>
<feature type="region of interest" description="Disordered" evidence="1">
    <location>
        <begin position="50"/>
        <end position="188"/>
    </location>
</feature>
<dbReference type="InParanoid" id="M1DJE6"/>
<dbReference type="Proteomes" id="UP000011115">
    <property type="component" value="Unassembled WGS sequence"/>
</dbReference>
<dbReference type="PaxDb" id="4113-PGSC0003DMT400090009"/>
<name>M1DJE6_SOLTU</name>
<feature type="compositionally biased region" description="Low complexity" evidence="1">
    <location>
        <begin position="86"/>
        <end position="95"/>
    </location>
</feature>
<organism evidence="2 3">
    <name type="scientific">Solanum tuberosum</name>
    <name type="common">Potato</name>
    <dbReference type="NCBI Taxonomy" id="4113"/>
    <lineage>
        <taxon>Eukaryota</taxon>
        <taxon>Viridiplantae</taxon>
        <taxon>Streptophyta</taxon>
        <taxon>Embryophyta</taxon>
        <taxon>Tracheophyta</taxon>
        <taxon>Spermatophyta</taxon>
        <taxon>Magnoliopsida</taxon>
        <taxon>eudicotyledons</taxon>
        <taxon>Gunneridae</taxon>
        <taxon>Pentapetalae</taxon>
        <taxon>asterids</taxon>
        <taxon>lamiids</taxon>
        <taxon>Solanales</taxon>
        <taxon>Solanaceae</taxon>
        <taxon>Solanoideae</taxon>
        <taxon>Solaneae</taxon>
        <taxon>Solanum</taxon>
    </lineage>
</organism>
<sequence length="309" mass="34349">MVADMRSRMSLFVDGLSRLSSKESRAAMLIGDMDISRLMVYVQQVEEEKLRDRKEFKNKRAKSGNKSGQQKNNANRSSFQQIQKGPAPSSSSAPVAKDKNMARPKVAGRNMPPRRKAKGISLNEDAAASRGKAINLPTTGGKGKGKEKAPASPEVRSDSDGIYATYLTTSESKGEHKEHQSVASDDDEQIAAQRAELRSQRMNDPSRIRNPQLTTPPPLAPEQAIVLAPSVQGPPPKSMNILKTEGLRMIIEEKRLSTDGLIDRYPEIMRCLKSQKFQIFTKPHGPYIPGWVREFYSAYSAMIPRIKKQ</sequence>
<dbReference type="Gramene" id="PGSC0003DMT400090009">
    <property type="protein sequence ID" value="PGSC0003DMT400090009"/>
    <property type="gene ID" value="PGSC0003DMG400039580"/>
</dbReference>
<evidence type="ECO:0000313" key="2">
    <source>
        <dbReference type="EnsemblPlants" id="PGSC0003DMT400090009"/>
    </source>
</evidence>
<feature type="compositionally biased region" description="Basic and acidic residues" evidence="1">
    <location>
        <begin position="144"/>
        <end position="159"/>
    </location>
</feature>
<feature type="compositionally biased region" description="Polar residues" evidence="1">
    <location>
        <begin position="64"/>
        <end position="83"/>
    </location>
</feature>